<dbReference type="EMBL" id="VSSQ01071437">
    <property type="protein sequence ID" value="MPN23044.1"/>
    <property type="molecule type" value="Genomic_DNA"/>
</dbReference>
<gene>
    <name evidence="1" type="ORF">SDC9_170429</name>
</gene>
<accession>A0A645GGN6</accession>
<dbReference type="AlphaFoldDB" id="A0A645GGN6"/>
<protein>
    <submittedName>
        <fullName evidence="1">Uncharacterized protein</fullName>
    </submittedName>
</protein>
<reference evidence="1" key="1">
    <citation type="submission" date="2019-08" db="EMBL/GenBank/DDBJ databases">
        <authorList>
            <person name="Kucharzyk K."/>
            <person name="Murdoch R.W."/>
            <person name="Higgins S."/>
            <person name="Loffler F."/>
        </authorList>
    </citation>
    <scope>NUCLEOTIDE SEQUENCE</scope>
</reference>
<evidence type="ECO:0000313" key="1">
    <source>
        <dbReference type="EMBL" id="MPN23044.1"/>
    </source>
</evidence>
<organism evidence="1">
    <name type="scientific">bioreactor metagenome</name>
    <dbReference type="NCBI Taxonomy" id="1076179"/>
    <lineage>
        <taxon>unclassified sequences</taxon>
        <taxon>metagenomes</taxon>
        <taxon>ecological metagenomes</taxon>
    </lineage>
</organism>
<proteinExistence type="predicted"/>
<comment type="caution">
    <text evidence="1">The sequence shown here is derived from an EMBL/GenBank/DDBJ whole genome shotgun (WGS) entry which is preliminary data.</text>
</comment>
<name>A0A645GGN6_9ZZZZ</name>
<sequence length="89" mass="9873">MSSTQGKLSDGKAAEIRKKYEAQELDESAIRVIIQVALKARAVAVKLSQQTYSRYFSPKASKAEVEKTIDCALALYFSQPEKSEETKDA</sequence>